<keyword evidence="1" id="KW-0472">Membrane</keyword>
<evidence type="ECO:0000256" key="1">
    <source>
        <dbReference type="SAM" id="Phobius"/>
    </source>
</evidence>
<sequence length="568" mass="59804">MQKGISAIELLVVTSIIVVTTAIALFSFPNFRGKVQIERSARDLSLTLRTAQQNTLSPKQVTRPDGSTFIPTGFGVNFNTAPGANISYIFFADSNGDGVFDVGGGDVIIETVSLPSQIIIEELKVSSGQTFAELNIVYTVPFSETKIYTPAGLPVPGETLQIKMSQGAGSDIARFVTVRTTGLITLGPVAQITAESVIVGGVPGTECPGTNINQADRWAWNDILGWIDFCGGISGRVIVRDDRIIGYATSSSAQPGSPQFDAFGALALDCSTTPASPPNQCAASQYGVKNDGSGVLSGWAWLGGNTDTTASAAYGWVSFNCSNTNSCATSPYQVTIDENGDFHGDAWKDIVGWVAFNCEDTGSCTTPPWKVNTLWRPDFSILNVDVRANGAQALTIPFDTSALLTWSSRNLTIPDGCEAVATPANNCWNSLLPASGTTTQNTYPGTACSNLTQTTTFNITCETGQASDFVTVTVLSATAVDMKADDQLAESDPGPILIPLNTSANLTWGSSSTVSCVASGNWSGPKPLINYNGQPTGPQPTATTTTYYLDCLGADGTGVRDSVKVEWQ</sequence>
<keyword evidence="1" id="KW-1133">Transmembrane helix</keyword>
<reference evidence="2 3" key="1">
    <citation type="journal article" date="2016" name="Nat. Commun.">
        <title>Thousands of microbial genomes shed light on interconnected biogeochemical processes in an aquifer system.</title>
        <authorList>
            <person name="Anantharaman K."/>
            <person name="Brown C.T."/>
            <person name="Hug L.A."/>
            <person name="Sharon I."/>
            <person name="Castelle C.J."/>
            <person name="Probst A.J."/>
            <person name="Thomas B.C."/>
            <person name="Singh A."/>
            <person name="Wilkins M.J."/>
            <person name="Karaoz U."/>
            <person name="Brodie E.L."/>
            <person name="Williams K.H."/>
            <person name="Hubbard S.S."/>
            <person name="Banfield J.F."/>
        </authorList>
    </citation>
    <scope>NUCLEOTIDE SEQUENCE [LARGE SCALE GENOMIC DNA]</scope>
</reference>
<gene>
    <name evidence="2" type="ORF">A2934_03410</name>
</gene>
<protein>
    <submittedName>
        <fullName evidence="2">Uncharacterized protein</fullName>
    </submittedName>
</protein>
<keyword evidence="1" id="KW-0812">Transmembrane</keyword>
<organism evidence="2 3">
    <name type="scientific">Candidatus Sungbacteria bacterium RIFCSPLOWO2_01_FULL_47_10</name>
    <dbReference type="NCBI Taxonomy" id="1802276"/>
    <lineage>
        <taxon>Bacteria</taxon>
        <taxon>Candidatus Sungiibacteriota</taxon>
    </lineage>
</organism>
<name>A0A1G2L6M4_9BACT</name>
<dbReference type="Proteomes" id="UP000177982">
    <property type="component" value="Unassembled WGS sequence"/>
</dbReference>
<evidence type="ECO:0000313" key="2">
    <source>
        <dbReference type="EMBL" id="OHA07210.1"/>
    </source>
</evidence>
<feature type="transmembrane region" description="Helical" evidence="1">
    <location>
        <begin position="7"/>
        <end position="28"/>
    </location>
</feature>
<dbReference type="InterPro" id="IPR045584">
    <property type="entry name" value="Pilin-like"/>
</dbReference>
<evidence type="ECO:0000313" key="3">
    <source>
        <dbReference type="Proteomes" id="UP000177982"/>
    </source>
</evidence>
<dbReference type="SUPFAM" id="SSF54523">
    <property type="entry name" value="Pili subunits"/>
    <property type="match status" value="1"/>
</dbReference>
<comment type="caution">
    <text evidence="2">The sequence shown here is derived from an EMBL/GenBank/DDBJ whole genome shotgun (WGS) entry which is preliminary data.</text>
</comment>
<dbReference type="AlphaFoldDB" id="A0A1G2L6M4"/>
<accession>A0A1G2L6M4</accession>
<dbReference type="EMBL" id="MHQO01000014">
    <property type="protein sequence ID" value="OHA07210.1"/>
    <property type="molecule type" value="Genomic_DNA"/>
</dbReference>
<proteinExistence type="predicted"/>